<dbReference type="EMBL" id="JAPZBS010000009">
    <property type="protein sequence ID" value="KAJ5359285.1"/>
    <property type="molecule type" value="Genomic_DNA"/>
</dbReference>
<dbReference type="GeneID" id="81443790"/>
<protein>
    <submittedName>
        <fullName evidence="1">Uncharacterized protein</fullName>
    </submittedName>
</protein>
<dbReference type="AlphaFoldDB" id="A0A9W9RFK6"/>
<reference evidence="1" key="1">
    <citation type="submission" date="2022-11" db="EMBL/GenBank/DDBJ databases">
        <authorList>
            <person name="Petersen C."/>
        </authorList>
    </citation>
    <scope>NUCLEOTIDE SEQUENCE</scope>
    <source>
        <strain evidence="1">IBT 29864</strain>
    </source>
</reference>
<evidence type="ECO:0000313" key="1">
    <source>
        <dbReference type="EMBL" id="KAJ5359285.1"/>
    </source>
</evidence>
<evidence type="ECO:0000313" key="2">
    <source>
        <dbReference type="Proteomes" id="UP001147782"/>
    </source>
</evidence>
<reference evidence="1" key="2">
    <citation type="journal article" date="2023" name="IMA Fungus">
        <title>Comparative genomic study of the Penicillium genus elucidates a diverse pangenome and 15 lateral gene transfer events.</title>
        <authorList>
            <person name="Petersen C."/>
            <person name="Sorensen T."/>
            <person name="Nielsen M.R."/>
            <person name="Sondergaard T.E."/>
            <person name="Sorensen J.L."/>
            <person name="Fitzpatrick D.A."/>
            <person name="Frisvad J.C."/>
            <person name="Nielsen K.L."/>
        </authorList>
    </citation>
    <scope>NUCLEOTIDE SEQUENCE</scope>
    <source>
        <strain evidence="1">IBT 29864</strain>
    </source>
</reference>
<keyword evidence="2" id="KW-1185">Reference proteome</keyword>
<dbReference type="RefSeq" id="XP_056550571.1">
    <property type="nucleotide sequence ID" value="XM_056704611.1"/>
</dbReference>
<organism evidence="1 2">
    <name type="scientific">Penicillium cataractarum</name>
    <dbReference type="NCBI Taxonomy" id="2100454"/>
    <lineage>
        <taxon>Eukaryota</taxon>
        <taxon>Fungi</taxon>
        <taxon>Dikarya</taxon>
        <taxon>Ascomycota</taxon>
        <taxon>Pezizomycotina</taxon>
        <taxon>Eurotiomycetes</taxon>
        <taxon>Eurotiomycetidae</taxon>
        <taxon>Eurotiales</taxon>
        <taxon>Aspergillaceae</taxon>
        <taxon>Penicillium</taxon>
    </lineage>
</organism>
<name>A0A9W9RFK6_9EURO</name>
<dbReference type="Proteomes" id="UP001147782">
    <property type="component" value="Unassembled WGS sequence"/>
</dbReference>
<sequence length="151" mass="16751">MRITGNPAIIADPTQPPGTTLVCVAIYPTLVTGEPAIWALYFRDAAISRILRLSASSQGQVNIVHSGVGPASELVICGMMPNQDFLLAWQIVHNRPSGPFSNENTHLWVMNCLQQMSTRCNLEIPPTVMKSLREKQQERPTGYIRTFEFIA</sequence>
<gene>
    <name evidence="1" type="ORF">N7496_011698</name>
</gene>
<comment type="caution">
    <text evidence="1">The sequence shown here is derived from an EMBL/GenBank/DDBJ whole genome shotgun (WGS) entry which is preliminary data.</text>
</comment>
<accession>A0A9W9RFK6</accession>
<proteinExistence type="predicted"/>